<feature type="domain" description="Alpha-2-macroglobulin" evidence="4">
    <location>
        <begin position="1204"/>
        <end position="1293"/>
    </location>
</feature>
<keyword evidence="2" id="KW-0732">Signal</keyword>
<dbReference type="GO" id="GO:0004866">
    <property type="term" value="F:endopeptidase inhibitor activity"/>
    <property type="evidence" value="ECO:0007669"/>
    <property type="project" value="InterPro"/>
</dbReference>
<dbReference type="InterPro" id="IPR047565">
    <property type="entry name" value="Alpha-macroglob_thiol-ester_cl"/>
</dbReference>
<proteinExistence type="inferred from homology"/>
<feature type="domain" description="Alpha-2-macroglobulin bait region" evidence="3">
    <location>
        <begin position="999"/>
        <end position="1142"/>
    </location>
</feature>
<dbReference type="STRING" id="1642646.ING2E5A_0246"/>
<dbReference type="InterPro" id="IPR051802">
    <property type="entry name" value="YfhM-like"/>
</dbReference>
<dbReference type="Pfam" id="PF17962">
    <property type="entry name" value="bMG6"/>
    <property type="match status" value="1"/>
</dbReference>
<reference evidence="5 6" key="1">
    <citation type="submission" date="2016-08" db="EMBL/GenBank/DDBJ databases">
        <authorList>
            <person name="Seilhamer J.J."/>
        </authorList>
    </citation>
    <scope>NUCLEOTIDE SEQUENCE [LARGE SCALE GENOMIC DNA]</scope>
    <source>
        <strain evidence="5">ING2-E5A</strain>
    </source>
</reference>
<dbReference type="SMART" id="SM01359">
    <property type="entry name" value="A2M_N_2"/>
    <property type="match status" value="1"/>
</dbReference>
<keyword evidence="6" id="KW-1185">Reference proteome</keyword>
<name>A0A1G4G3K1_9BACT</name>
<comment type="similarity">
    <text evidence="1">Belongs to the protease inhibitor I39 (alpha-2-macroglobulin) family. Bacterial alpha-2-macroglobulin subfamily.</text>
</comment>
<evidence type="ECO:0000313" key="5">
    <source>
        <dbReference type="EMBL" id="SCM55325.1"/>
    </source>
</evidence>
<dbReference type="InterPro" id="IPR041462">
    <property type="entry name" value="Bact_A2M_MG6"/>
</dbReference>
<dbReference type="SMART" id="SM01419">
    <property type="entry name" value="Thiol-ester_cl"/>
    <property type="match status" value="1"/>
</dbReference>
<dbReference type="InterPro" id="IPR011625">
    <property type="entry name" value="A2M_N_BRD"/>
</dbReference>
<dbReference type="InterPro" id="IPR001599">
    <property type="entry name" value="Macroglobln_a2"/>
</dbReference>
<dbReference type="InterPro" id="IPR002890">
    <property type="entry name" value="MG2"/>
</dbReference>
<dbReference type="PANTHER" id="PTHR40094">
    <property type="entry name" value="ALPHA-2-MACROGLOBULIN HOMOLOG"/>
    <property type="match status" value="1"/>
</dbReference>
<dbReference type="Proteomes" id="UP000178485">
    <property type="component" value="Chromosome i"/>
</dbReference>
<dbReference type="Pfam" id="PF11974">
    <property type="entry name" value="bMG3"/>
    <property type="match status" value="1"/>
</dbReference>
<dbReference type="Pfam" id="PF17972">
    <property type="entry name" value="bMG5"/>
    <property type="match status" value="1"/>
</dbReference>
<dbReference type="SMART" id="SM01360">
    <property type="entry name" value="A2M"/>
    <property type="match status" value="1"/>
</dbReference>
<dbReference type="Pfam" id="PF00207">
    <property type="entry name" value="A2M"/>
    <property type="match status" value="1"/>
</dbReference>
<dbReference type="KEGG" id="pmuc:ING2E5A_0246"/>
<evidence type="ECO:0000259" key="3">
    <source>
        <dbReference type="SMART" id="SM01359"/>
    </source>
</evidence>
<dbReference type="Pfam" id="PF01835">
    <property type="entry name" value="MG2"/>
    <property type="match status" value="1"/>
</dbReference>
<dbReference type="Gene3D" id="2.60.40.1930">
    <property type="match status" value="1"/>
</dbReference>
<gene>
    <name evidence="5" type="ORF">ING2E5A_0246</name>
</gene>
<evidence type="ECO:0000256" key="1">
    <source>
        <dbReference type="ARBA" id="ARBA00010556"/>
    </source>
</evidence>
<evidence type="ECO:0000259" key="4">
    <source>
        <dbReference type="SMART" id="SM01360"/>
    </source>
</evidence>
<accession>A0A1G4G3K1</accession>
<organism evidence="5 6">
    <name type="scientific">Petrimonas mucosa</name>
    <dbReference type="NCBI Taxonomy" id="1642646"/>
    <lineage>
        <taxon>Bacteria</taxon>
        <taxon>Pseudomonadati</taxon>
        <taxon>Bacteroidota</taxon>
        <taxon>Bacteroidia</taxon>
        <taxon>Bacteroidales</taxon>
        <taxon>Dysgonomonadaceae</taxon>
        <taxon>Petrimonas</taxon>
    </lineage>
</organism>
<dbReference type="Pfam" id="PF17973">
    <property type="entry name" value="bMG10"/>
    <property type="match status" value="1"/>
</dbReference>
<dbReference type="EMBL" id="LT608328">
    <property type="protein sequence ID" value="SCM55325.1"/>
    <property type="molecule type" value="Genomic_DNA"/>
</dbReference>
<protein>
    <submittedName>
        <fullName evidence="5">UPF0192 protein</fullName>
    </submittedName>
</protein>
<dbReference type="InterPro" id="IPR041203">
    <property type="entry name" value="Bact_A2M_MG5"/>
</dbReference>
<dbReference type="InterPro" id="IPR021868">
    <property type="entry name" value="Alpha_2_Macroglob_MG3"/>
</dbReference>
<sequence>MIILLLNFQIRTDMRKQLLLFLGITLLFLASCKQEGVKPDPEFARYITAFTYGNVSPDAFIEIELAQELPAVELNGAIRERLFTFSPSVKGNSYWITPRTIRFVPDSGQLKAGKSYTARFHLGKVLKTEQKFNTFNFVFRVNEQNFTFDPLPYSPMGSDELKWNQVTGTLRLANKVSPEKLLRLFELKGANREARVSLTATSDGRYRVSVDSLLRSNKPESYELILNGNIIGAKRREKFNIELPSLPETEFQVIDVRMINEGTPHIRITFSSPLSRDQEIEGLVVVSGVTHFSYQMDKNVLKLFPETYPEEEITVQLHQGLRSSGNLALAKDQTWKLRGEREKPQVKLVKSGNILPNSAELILPFSAVNLWAVDVKVIKIYQNNVLYYLQSASINTQSSGEVRRFGRLVKKRQFRLDTDRSIDLTRWNNFAIDLAPLISEEPGAIYKVELSFKPGYSLYNCGGVSPQIPDGQSMSTMADETVSNEDAARWDETSPYYYDPVDWSEYNWEDRDDPCKPSYYMSRERMAETMVMASNVGIIAKRGDDNRIEVAVTDILSTSPISGAEVTVYNYQMQVIGRGKTDGEGFAVIAYTNGKPFVVTAASGKDVGYLEVREEQSLSLSNFDVSGKELQKGMKGYLYGERGVWRPGDTIYLSFILEEKTKRLPKGYPVTLEVYTPARQLHHRQVSSEGENGFYTFQVTTDPSAPTGIWQAYVKVGGAAFYKPLRIETIKPNRLKVRLETDSIIDATQGRFSGRLNSQWLHGAPASNLKSEVEITLSRAENPFAGYRDYQFNNPLFNFESSRYKLFEGLLNASGAAVVNSPIPVAEAAPGMLRGNIVSRVFEAGGEMSFYAQTVYYSPYSVYAGVRAPDPGPSGYLESDKPILFDVVTVDPYGKKVSRNNLEYKIYKLNWSWWWNSTREDLGSYVNNTAVSPVATGVIQTAGGSGKVSFQVDYPDWGRYLLLVKDTGSGHTAGTIFHVDWPSMYGRAGKSDPDGLTMLSFSTDKERYAVGETVRVLIPKSSSGRALVAVENGSRILRKEWVKTSGTSDTEYRFEVTEEMSPNCYLFITLLQPHAQTGNDLPVRLYGVKNISVEERSSRLEPIIRMPDLLSPEKEFSLSVSEKSGRGMTYTLALVDEGLLDLTSFKTPNAWDEFFAREALGVRTWDLFDRVLGANAGMIGPLLTIGGDEALKVSGDQVNRFKPLVKFMGPFTLKAGESKSHQMKLPAYVGSLRVMVVAGGHGAYGSAEKQVEVKSPLMTLSTLPRVMGPGEEISLPVNLFVTDRKIRTVQLSVQSEGVLKTEGETIKSLSFSTVGDTVIFFRLKAAERTGAAQVKIKASGGGASTTETIDIAVRNPNPPVIIGRSALIDPNGEAELLLRPGSVGQGDWARLELSRMPTVNLNSILAFLADYPHGCTEQVISQGFPLLYLEQFASLSEGQKEQARQKITSVIQILASRQMPDGGFLYWPGHSFASEWVSSYAGHFLIEALNHGYEVPRSMINRWVEFQQRLARNWSRTQPERGYHGISMTELQQAYRLYTLALGEHAELGAMNRMREIADLNLQAKWQLAAAYALAGKPDVASSLVFNLSDRVEEYRSDNDTYGSSARDQAMIMQTLLLLGNVEQAFQLAGELSRALSSDYLSTQTAAFGLAAMANLAGKLGSEVIDAEWTLNGQKMAPISTPQALHQTELKLAAEQSVRLVNRGKGKIYARLTAFTQPLEDTLRSVEGSLRLSVSYLDAAGKPLDVRSMKQGTEFTAMVTVRNPVERPFTNLSLTQIFPSGWEIYNDRLTGAVAETFDYRDIRDDRVLTYFNLGAGESATFRIRLQAAYRGRFYLPAVSCQAMYEPREQARTGGMWVEIR</sequence>
<dbReference type="SUPFAM" id="SSF48239">
    <property type="entry name" value="Terpenoid cyclases/Protein prenyltransferases"/>
    <property type="match status" value="1"/>
</dbReference>
<dbReference type="Gene3D" id="1.50.10.20">
    <property type="match status" value="1"/>
</dbReference>
<dbReference type="PANTHER" id="PTHR40094:SF1">
    <property type="entry name" value="UBIQUITIN DOMAIN-CONTAINING PROTEIN"/>
    <property type="match status" value="1"/>
</dbReference>
<evidence type="ECO:0000313" key="6">
    <source>
        <dbReference type="Proteomes" id="UP000178485"/>
    </source>
</evidence>
<dbReference type="Pfam" id="PF07703">
    <property type="entry name" value="A2M_BRD"/>
    <property type="match status" value="1"/>
</dbReference>
<dbReference type="InterPro" id="IPR008930">
    <property type="entry name" value="Terpenoid_cyclase/PrenylTrfase"/>
</dbReference>
<dbReference type="InterPro" id="IPR041246">
    <property type="entry name" value="Bact_MG10"/>
</dbReference>
<dbReference type="CDD" id="cd02891">
    <property type="entry name" value="A2M_like"/>
    <property type="match status" value="1"/>
</dbReference>
<evidence type="ECO:0000256" key="2">
    <source>
        <dbReference type="ARBA" id="ARBA00022729"/>
    </source>
</evidence>